<organism evidence="2 3">
    <name type="scientific">Syntrophobotulus glycolicus (strain DSM 8271 / FlGlyR)</name>
    <dbReference type="NCBI Taxonomy" id="645991"/>
    <lineage>
        <taxon>Bacteria</taxon>
        <taxon>Bacillati</taxon>
        <taxon>Bacillota</taxon>
        <taxon>Clostridia</taxon>
        <taxon>Eubacteriales</taxon>
        <taxon>Desulfitobacteriaceae</taxon>
        <taxon>Syntrophobotulus</taxon>
    </lineage>
</organism>
<proteinExistence type="predicted"/>
<dbReference type="OrthoDB" id="1681124at2"/>
<dbReference type="eggNOG" id="ENOG5032R4I">
    <property type="taxonomic scope" value="Bacteria"/>
</dbReference>
<gene>
    <name evidence="2" type="ordered locus">Sgly_1912</name>
</gene>
<dbReference type="RefSeq" id="WP_013625076.1">
    <property type="nucleotide sequence ID" value="NC_015172.1"/>
</dbReference>
<evidence type="ECO:0000313" key="3">
    <source>
        <dbReference type="Proteomes" id="UP000007488"/>
    </source>
</evidence>
<name>F0T0R9_SYNGF</name>
<dbReference type="KEGG" id="sgy:Sgly_1912"/>
<reference evidence="3" key="2">
    <citation type="submission" date="2011-02" db="EMBL/GenBank/DDBJ databases">
        <title>The complete genome of Syntrophobotulus glycolicus DSM 8271.</title>
        <authorList>
            <person name="Lucas S."/>
            <person name="Copeland A."/>
            <person name="Lapidus A."/>
            <person name="Bruce D."/>
            <person name="Goodwin L."/>
            <person name="Pitluck S."/>
            <person name="Kyrpides N."/>
            <person name="Mavromatis K."/>
            <person name="Pagani I."/>
            <person name="Ivanova N."/>
            <person name="Mikhailova N."/>
            <person name="Chertkov O."/>
            <person name="Held B."/>
            <person name="Detter J.C."/>
            <person name="Tapia R."/>
            <person name="Han C."/>
            <person name="Land M."/>
            <person name="Hauser L."/>
            <person name="Markowitz V."/>
            <person name="Cheng J.-F."/>
            <person name="Hugenholtz P."/>
            <person name="Woyke T."/>
            <person name="Wu D."/>
            <person name="Spring S."/>
            <person name="Schroeder M."/>
            <person name="Brambilla E."/>
            <person name="Klenk H.-P."/>
            <person name="Eisen J.A."/>
        </authorList>
    </citation>
    <scope>NUCLEOTIDE SEQUENCE [LARGE SCALE GENOMIC DNA]</scope>
    <source>
        <strain evidence="3">DSM 8271 / FlGlyR</strain>
    </source>
</reference>
<feature type="transmembrane region" description="Helical" evidence="1">
    <location>
        <begin position="32"/>
        <end position="50"/>
    </location>
</feature>
<sequence>MEGLKLLIKNLTFILLLASVLELLLPNKSMRGFVQLIMGLFVISAVLTPMTDLIKVKLPNQIPAFADQSASDLPVLAAGGEDKNVGESAVNEQYKKILVGQVKTLAEENEVFINKVEIELEKDYDRTSYPKVEKIIIALENPSNVNVDDLRATGSDFKEKVALFLQVPENIIEIM</sequence>
<evidence type="ECO:0000313" key="2">
    <source>
        <dbReference type="EMBL" id="ADY56208.1"/>
    </source>
</evidence>
<dbReference type="InterPro" id="IPR014245">
    <property type="entry name" value="Spore_III_AF"/>
</dbReference>
<dbReference type="Proteomes" id="UP000007488">
    <property type="component" value="Chromosome"/>
</dbReference>
<protein>
    <submittedName>
        <fullName evidence="2">Sporulation stage III protein AF</fullName>
    </submittedName>
</protein>
<keyword evidence="1" id="KW-0472">Membrane</keyword>
<accession>F0T0R9</accession>
<feature type="transmembrane region" description="Helical" evidence="1">
    <location>
        <begin position="6"/>
        <end position="25"/>
    </location>
</feature>
<keyword evidence="1" id="KW-0812">Transmembrane</keyword>
<keyword evidence="3" id="KW-1185">Reference proteome</keyword>
<dbReference type="HOGENOM" id="CLU_094201_0_1_9"/>
<keyword evidence="1" id="KW-1133">Transmembrane helix</keyword>
<reference evidence="2 3" key="1">
    <citation type="journal article" date="2011" name="Stand. Genomic Sci.">
        <title>Complete genome sequence of Syntrophobotulus glycolicus type strain (FlGlyR).</title>
        <authorList>
            <person name="Han C."/>
            <person name="Mwirichia R."/>
            <person name="Chertkov O."/>
            <person name="Held B."/>
            <person name="Lapidus A."/>
            <person name="Nolan M."/>
            <person name="Lucas S."/>
            <person name="Hammon N."/>
            <person name="Deshpande S."/>
            <person name="Cheng J.F."/>
            <person name="Tapia R."/>
            <person name="Goodwin L."/>
            <person name="Pitluck S."/>
            <person name="Huntemann M."/>
            <person name="Liolios K."/>
            <person name="Ivanova N."/>
            <person name="Pagani I."/>
            <person name="Mavromatis K."/>
            <person name="Ovchinikova G."/>
            <person name="Pati A."/>
            <person name="Chen A."/>
            <person name="Palaniappan K."/>
            <person name="Land M."/>
            <person name="Hauser L."/>
            <person name="Brambilla E.M."/>
            <person name="Rohde M."/>
            <person name="Spring S."/>
            <person name="Sikorski J."/>
            <person name="Goker M."/>
            <person name="Woyke T."/>
            <person name="Bristow J."/>
            <person name="Eisen J.A."/>
            <person name="Markowitz V."/>
            <person name="Hugenholtz P."/>
            <person name="Kyrpides N.C."/>
            <person name="Klenk H.P."/>
            <person name="Detter J.C."/>
        </authorList>
    </citation>
    <scope>NUCLEOTIDE SEQUENCE [LARGE SCALE GENOMIC DNA]</scope>
    <source>
        <strain evidence="3">DSM 8271 / FlGlyR</strain>
    </source>
</reference>
<evidence type="ECO:0000256" key="1">
    <source>
        <dbReference type="SAM" id="Phobius"/>
    </source>
</evidence>
<dbReference type="Pfam" id="PF09581">
    <property type="entry name" value="Spore_III_AF"/>
    <property type="match status" value="1"/>
</dbReference>
<dbReference type="AlphaFoldDB" id="F0T0R9"/>
<dbReference type="EMBL" id="CP002547">
    <property type="protein sequence ID" value="ADY56208.1"/>
    <property type="molecule type" value="Genomic_DNA"/>
</dbReference>
<dbReference type="STRING" id="645991.Sgly_1912"/>